<evidence type="ECO:0000313" key="2">
    <source>
        <dbReference type="Proteomes" id="UP000249497"/>
    </source>
</evidence>
<sequence>MESSAGENWRGWGRPLWHCGTVPDRMIEGRMRLLSRSAKPASIAFHSWEASDPGRDESVTDDQHGWKYDRLSCLTSHSCHRGRIHTGARRGRLGDRVIPTCPDQECGGCNLALIDTHSRRGQTAAKALITIVASGEELWKLFWHDRRPLGM</sequence>
<protein>
    <submittedName>
        <fullName evidence="1">Uncharacterized protein</fullName>
    </submittedName>
</protein>
<dbReference type="GeneID" id="37181543"/>
<dbReference type="RefSeq" id="XP_025527431.1">
    <property type="nucleotide sequence ID" value="XM_025677850.1"/>
</dbReference>
<dbReference type="EMBL" id="KZ824795">
    <property type="protein sequence ID" value="RAH81537.1"/>
    <property type="molecule type" value="Genomic_DNA"/>
</dbReference>
<proteinExistence type="predicted"/>
<dbReference type="Proteomes" id="UP000249497">
    <property type="component" value="Unassembled WGS sequence"/>
</dbReference>
<organism evidence="1 2">
    <name type="scientific">Aspergillus japonicus CBS 114.51</name>
    <dbReference type="NCBI Taxonomy" id="1448312"/>
    <lineage>
        <taxon>Eukaryota</taxon>
        <taxon>Fungi</taxon>
        <taxon>Dikarya</taxon>
        <taxon>Ascomycota</taxon>
        <taxon>Pezizomycotina</taxon>
        <taxon>Eurotiomycetes</taxon>
        <taxon>Eurotiomycetidae</taxon>
        <taxon>Eurotiales</taxon>
        <taxon>Aspergillaceae</taxon>
        <taxon>Aspergillus</taxon>
        <taxon>Aspergillus subgen. Circumdati</taxon>
    </lineage>
</organism>
<evidence type="ECO:0000313" key="1">
    <source>
        <dbReference type="EMBL" id="RAH81537.1"/>
    </source>
</evidence>
<dbReference type="AlphaFoldDB" id="A0A8T8X078"/>
<reference evidence="1 2" key="1">
    <citation type="submission" date="2018-02" db="EMBL/GenBank/DDBJ databases">
        <title>The genomes of Aspergillus section Nigri reveals drivers in fungal speciation.</title>
        <authorList>
            <consortium name="DOE Joint Genome Institute"/>
            <person name="Vesth T.C."/>
            <person name="Nybo J."/>
            <person name="Theobald S."/>
            <person name="Brandl J."/>
            <person name="Frisvad J.C."/>
            <person name="Nielsen K.F."/>
            <person name="Lyhne E.K."/>
            <person name="Kogle M.E."/>
            <person name="Kuo A."/>
            <person name="Riley R."/>
            <person name="Clum A."/>
            <person name="Nolan M."/>
            <person name="Lipzen A."/>
            <person name="Salamov A."/>
            <person name="Henrissat B."/>
            <person name="Wiebenga A."/>
            <person name="De vries R.P."/>
            <person name="Grigoriev I.V."/>
            <person name="Mortensen U.H."/>
            <person name="Andersen M.R."/>
            <person name="Baker S.E."/>
        </authorList>
    </citation>
    <scope>NUCLEOTIDE SEQUENCE [LARGE SCALE GENOMIC DNA]</scope>
    <source>
        <strain evidence="1 2">CBS 114.51</strain>
    </source>
</reference>
<gene>
    <name evidence="1" type="ORF">BO86DRAFT_98938</name>
</gene>
<keyword evidence="2" id="KW-1185">Reference proteome</keyword>
<name>A0A8T8X078_ASPJA</name>
<accession>A0A8T8X078</accession>